<evidence type="ECO:0000259" key="7">
    <source>
        <dbReference type="PROSITE" id="PS50249"/>
    </source>
</evidence>
<organism evidence="8">
    <name type="scientific">Staphylococcus aureus</name>
    <dbReference type="NCBI Taxonomy" id="1280"/>
    <lineage>
        <taxon>Bacteria</taxon>
        <taxon>Bacillati</taxon>
        <taxon>Bacillota</taxon>
        <taxon>Bacilli</taxon>
        <taxon>Bacillales</taxon>
        <taxon>Staphylococcaceae</taxon>
        <taxon>Staphylococcus</taxon>
    </lineage>
</organism>
<comment type="similarity">
    <text evidence="1">Belongs to the UPF0758 family.</text>
</comment>
<dbReference type="CDD" id="cd08071">
    <property type="entry name" value="MPN_DUF2466"/>
    <property type="match status" value="1"/>
</dbReference>
<reference evidence="8" key="2">
    <citation type="submission" date="2016-04" db="EMBL/GenBank/DDBJ databases">
        <authorList>
            <person name="Ramsay J.P."/>
        </authorList>
    </citation>
    <scope>NUCLEOTIDE SEQUENCE</scope>
    <source>
        <strain evidence="8">WBG7410</strain>
        <plasmid evidence="8">pWBG707</plasmid>
    </source>
</reference>
<name>A0A1B1P6L0_STAAU</name>
<evidence type="ECO:0000256" key="5">
    <source>
        <dbReference type="ARBA" id="ARBA00022833"/>
    </source>
</evidence>
<evidence type="ECO:0000256" key="3">
    <source>
        <dbReference type="ARBA" id="ARBA00022723"/>
    </source>
</evidence>
<dbReference type="Pfam" id="PF04002">
    <property type="entry name" value="RadC"/>
    <property type="match status" value="1"/>
</dbReference>
<keyword evidence="3" id="KW-0479">Metal-binding</keyword>
<evidence type="ECO:0000313" key="8">
    <source>
        <dbReference type="EMBL" id="ANS91830.1"/>
    </source>
</evidence>
<dbReference type="AlphaFoldDB" id="A0A1B1P6L0"/>
<dbReference type="EMBL" id="KX149097">
    <property type="protein sequence ID" value="ANS91830.1"/>
    <property type="molecule type" value="Genomic_DNA"/>
</dbReference>
<keyword evidence="2" id="KW-0645">Protease</keyword>
<dbReference type="InterPro" id="IPR025657">
    <property type="entry name" value="RadC_JAB"/>
</dbReference>
<proteinExistence type="inferred from homology"/>
<gene>
    <name evidence="8" type="ORF">pWBG707_00017</name>
</gene>
<evidence type="ECO:0000256" key="1">
    <source>
        <dbReference type="ARBA" id="ARBA00010243"/>
    </source>
</evidence>
<dbReference type="PANTHER" id="PTHR30471:SF3">
    <property type="entry name" value="UPF0758 PROTEIN YEES-RELATED"/>
    <property type="match status" value="1"/>
</dbReference>
<keyword evidence="6" id="KW-0482">Metalloprotease</keyword>
<dbReference type="InterPro" id="IPR037518">
    <property type="entry name" value="MPN"/>
</dbReference>
<geneLocation type="plasmid" evidence="8">
    <name>pWBG707</name>
</geneLocation>
<accession>A0A1B1P6L0</accession>
<dbReference type="PANTHER" id="PTHR30471">
    <property type="entry name" value="DNA REPAIR PROTEIN RADC"/>
    <property type="match status" value="1"/>
</dbReference>
<evidence type="ECO:0000256" key="6">
    <source>
        <dbReference type="ARBA" id="ARBA00023049"/>
    </source>
</evidence>
<dbReference type="Gene3D" id="3.40.140.10">
    <property type="entry name" value="Cytidine Deaminase, domain 2"/>
    <property type="match status" value="1"/>
</dbReference>
<evidence type="ECO:0000256" key="2">
    <source>
        <dbReference type="ARBA" id="ARBA00022670"/>
    </source>
</evidence>
<dbReference type="RefSeq" id="WP_057492525.1">
    <property type="nucleotide sequence ID" value="NZ_CIAK01000013.1"/>
</dbReference>
<keyword evidence="4" id="KW-0378">Hydrolase</keyword>
<sequence>MKEEQYILKVLDLVQDYQVMKDERFKITQPSDVVKLLQKEIGSCTREHFVMIGLNTKNEVTTLYTAHIGTLDMSIIHPRDSFQVAILNNCKSVIFAHNHPSQDVTPSVNDIVVSKKLKLIGDLLSIDVLDSLVVSNDKYESLAELELLETEININDLLV</sequence>
<keyword evidence="5" id="KW-0862">Zinc</keyword>
<dbReference type="GO" id="GO:0046872">
    <property type="term" value="F:metal ion binding"/>
    <property type="evidence" value="ECO:0007669"/>
    <property type="project" value="UniProtKB-KW"/>
</dbReference>
<dbReference type="GO" id="GO:0006508">
    <property type="term" value="P:proteolysis"/>
    <property type="evidence" value="ECO:0007669"/>
    <property type="project" value="UniProtKB-KW"/>
</dbReference>
<reference evidence="8" key="1">
    <citation type="journal article" date="1992" name="FEMS Microbiol. Lett.">
        <title>Conjugative trimethoprim resistance in Staphylococcus aureus.</title>
        <authorList>
            <person name="Udo E.E."/>
            <person name="Wei M.Q."/>
            <person name="Grubb W.B."/>
        </authorList>
    </citation>
    <scope>NUCLEOTIDE SEQUENCE</scope>
    <source>
        <strain evidence="8">WBG7410</strain>
        <plasmid evidence="8">pWBG707</plasmid>
    </source>
</reference>
<feature type="domain" description="MPN" evidence="7">
    <location>
        <begin position="26"/>
        <end position="148"/>
    </location>
</feature>
<dbReference type="InterPro" id="IPR001405">
    <property type="entry name" value="UPF0758"/>
</dbReference>
<dbReference type="PROSITE" id="PS50249">
    <property type="entry name" value="MPN"/>
    <property type="match status" value="1"/>
</dbReference>
<keyword evidence="8" id="KW-0614">Plasmid</keyword>
<dbReference type="GO" id="GO:0008237">
    <property type="term" value="F:metallopeptidase activity"/>
    <property type="evidence" value="ECO:0007669"/>
    <property type="project" value="UniProtKB-KW"/>
</dbReference>
<protein>
    <recommendedName>
        <fullName evidence="7">MPN domain-containing protein</fullName>
    </recommendedName>
</protein>
<evidence type="ECO:0000256" key="4">
    <source>
        <dbReference type="ARBA" id="ARBA00022801"/>
    </source>
</evidence>